<proteinExistence type="predicted"/>
<protein>
    <recommendedName>
        <fullName evidence="3">Secreted protein</fullName>
    </recommendedName>
</protein>
<evidence type="ECO:0000313" key="2">
    <source>
        <dbReference type="EMBL" id="CAD8297747.1"/>
    </source>
</evidence>
<organism evidence="2">
    <name type="scientific">Chlamydomonas euryale</name>
    <dbReference type="NCBI Taxonomy" id="1486919"/>
    <lineage>
        <taxon>Eukaryota</taxon>
        <taxon>Viridiplantae</taxon>
        <taxon>Chlorophyta</taxon>
        <taxon>core chlorophytes</taxon>
        <taxon>Chlorophyceae</taxon>
        <taxon>CS clade</taxon>
        <taxon>Chlamydomonadales</taxon>
        <taxon>Chlamydomonadaceae</taxon>
        <taxon>Chlamydomonas</taxon>
    </lineage>
</organism>
<feature type="signal peptide" evidence="1">
    <location>
        <begin position="1"/>
        <end position="21"/>
    </location>
</feature>
<name>A0A7R9VJZ1_9CHLO</name>
<accession>A0A7R9VJZ1</accession>
<reference evidence="2" key="1">
    <citation type="submission" date="2021-01" db="EMBL/GenBank/DDBJ databases">
        <authorList>
            <person name="Corre E."/>
            <person name="Pelletier E."/>
            <person name="Niang G."/>
            <person name="Scheremetjew M."/>
            <person name="Finn R."/>
            <person name="Kale V."/>
            <person name="Holt S."/>
            <person name="Cochrane G."/>
            <person name="Meng A."/>
            <person name="Brown T."/>
            <person name="Cohen L."/>
        </authorList>
    </citation>
    <scope>NUCLEOTIDE SEQUENCE</scope>
    <source>
        <strain evidence="2">CCMP219</strain>
    </source>
</reference>
<sequence length="147" mass="16223">MRWGVAWRGVAWWCLVAQVQGYMRTAQRVAAVRCDVVRWKVVWRGVTCGGVAERSAALAGKVWHGSKVWRGVTLCGVGWKGAARQQGVARCDDVVRRVERRGNKAWRGVALVGKAWHGSGAWRGHARVAQQALLCVAHAPRRCSTNP</sequence>
<keyword evidence="1" id="KW-0732">Signal</keyword>
<dbReference type="EMBL" id="HBEC01030676">
    <property type="protein sequence ID" value="CAD8297747.1"/>
    <property type="molecule type" value="Transcribed_RNA"/>
</dbReference>
<gene>
    <name evidence="2" type="ORF">CEUR00632_LOCUS14194</name>
</gene>
<evidence type="ECO:0000256" key="1">
    <source>
        <dbReference type="SAM" id="SignalP"/>
    </source>
</evidence>
<feature type="chain" id="PRO_5031392897" description="Secreted protein" evidence="1">
    <location>
        <begin position="22"/>
        <end position="147"/>
    </location>
</feature>
<dbReference type="AlphaFoldDB" id="A0A7R9VJZ1"/>
<evidence type="ECO:0008006" key="3">
    <source>
        <dbReference type="Google" id="ProtNLM"/>
    </source>
</evidence>